<evidence type="ECO:0000313" key="1">
    <source>
        <dbReference type="EMBL" id="MDT0496679.1"/>
    </source>
</evidence>
<dbReference type="Proteomes" id="UP001254608">
    <property type="component" value="Unassembled WGS sequence"/>
</dbReference>
<gene>
    <name evidence="1" type="ORF">RM530_04795</name>
</gene>
<protein>
    <recommendedName>
        <fullName evidence="3">Enoyl-CoA hydratase</fullName>
    </recommendedName>
</protein>
<sequence length="40" mass="4524">MRTSTNWTAKGGMVRIEIHDDVAQVVLDRPDKLNTQTQTP</sequence>
<organism evidence="1 2">
    <name type="scientific">Banduia mediterranea</name>
    <dbReference type="NCBI Taxonomy" id="3075609"/>
    <lineage>
        <taxon>Bacteria</taxon>
        <taxon>Pseudomonadati</taxon>
        <taxon>Pseudomonadota</taxon>
        <taxon>Gammaproteobacteria</taxon>
        <taxon>Nevskiales</taxon>
        <taxon>Algiphilaceae</taxon>
        <taxon>Banduia</taxon>
    </lineage>
</organism>
<evidence type="ECO:0000313" key="2">
    <source>
        <dbReference type="Proteomes" id="UP001254608"/>
    </source>
</evidence>
<accession>A0ABU2WGB7</accession>
<evidence type="ECO:0008006" key="3">
    <source>
        <dbReference type="Google" id="ProtNLM"/>
    </source>
</evidence>
<dbReference type="RefSeq" id="WP_311364073.1">
    <property type="nucleotide sequence ID" value="NZ_JAVRIC010000005.1"/>
</dbReference>
<reference evidence="1 2" key="1">
    <citation type="submission" date="2023-09" db="EMBL/GenBank/DDBJ databases">
        <authorList>
            <person name="Rey-Velasco X."/>
        </authorList>
    </citation>
    <scope>NUCLEOTIDE SEQUENCE [LARGE SCALE GENOMIC DNA]</scope>
    <source>
        <strain evidence="1 2">W345</strain>
    </source>
</reference>
<proteinExistence type="predicted"/>
<keyword evidence="2" id="KW-1185">Reference proteome</keyword>
<comment type="caution">
    <text evidence="1">The sequence shown here is derived from an EMBL/GenBank/DDBJ whole genome shotgun (WGS) entry which is preliminary data.</text>
</comment>
<dbReference type="EMBL" id="JAVRIC010000005">
    <property type="protein sequence ID" value="MDT0496679.1"/>
    <property type="molecule type" value="Genomic_DNA"/>
</dbReference>
<name>A0ABU2WGB7_9GAMM</name>